<name>A0A0D7WAU2_9FLAO</name>
<reference evidence="1 2" key="1">
    <citation type="submission" date="2014-11" db="EMBL/GenBank/DDBJ databases">
        <title>Tamlana sedimentorum sp. nov., isolated from shallow sand sediments of the Sea of Japan.</title>
        <authorList>
            <person name="Romanenko L.A."/>
        </authorList>
    </citation>
    <scope>NUCLEOTIDE SEQUENCE [LARGE SCALE GENOMIC DNA]</scope>
    <source>
        <strain evidence="1 2">JCM 19808</strain>
    </source>
</reference>
<dbReference type="InterPro" id="IPR021352">
    <property type="entry name" value="DUF2971"/>
</dbReference>
<organism evidence="1 2">
    <name type="scientific">Neotamlana sedimentorum</name>
    <dbReference type="NCBI Taxonomy" id="1435349"/>
    <lineage>
        <taxon>Bacteria</taxon>
        <taxon>Pseudomonadati</taxon>
        <taxon>Bacteroidota</taxon>
        <taxon>Flavobacteriia</taxon>
        <taxon>Flavobacteriales</taxon>
        <taxon>Flavobacteriaceae</taxon>
        <taxon>Neotamlana</taxon>
    </lineage>
</organism>
<dbReference type="EMBL" id="JTDW01000005">
    <property type="protein sequence ID" value="KJD35783.1"/>
    <property type="molecule type" value="Genomic_DNA"/>
</dbReference>
<accession>A0A0D7WAU2</accession>
<keyword evidence="2" id="KW-1185">Reference proteome</keyword>
<comment type="caution">
    <text evidence="1">The sequence shown here is derived from an EMBL/GenBank/DDBJ whole genome shotgun (WGS) entry which is preliminary data.</text>
</comment>
<dbReference type="PATRIC" id="fig|1435349.4.peg.2709"/>
<gene>
    <name evidence="1" type="ORF">PW52_08595</name>
</gene>
<evidence type="ECO:0000313" key="2">
    <source>
        <dbReference type="Proteomes" id="UP000032578"/>
    </source>
</evidence>
<proteinExistence type="predicted"/>
<dbReference type="AlphaFoldDB" id="A0A0D7WAU2"/>
<sequence>MGLNFFKEIYNDDIIYHYTKSSIAIDYILYNEELKFGKRQYSIDPIESLKANGSVSFTGNYVDKEIDAKFSQELDKLAKRVFEMESAFSQICFCKNNIGHDFANKNYITQFEGHEELFGFTKPRMWERYADNYTGVCIAFSKKKILELNKKKYKLISKNVEYLKYRELNCRKVNNVSGNYLFKVGFEKYLEEIEKIAESSFFCKHTDYIGENEFRIGVYFDKNKCNVEEIKGELIFDKTMMLDIKSCIQAIFISSFSNEKQKRSFLEYAEKLNVPIIEMSWKHNSFEPIDYKETVKLFEKFDDLNK</sequence>
<evidence type="ECO:0008006" key="3">
    <source>
        <dbReference type="Google" id="ProtNLM"/>
    </source>
</evidence>
<dbReference type="RefSeq" id="WP_044632515.1">
    <property type="nucleotide sequence ID" value="NZ_JTDW01000005.1"/>
</dbReference>
<protein>
    <recommendedName>
        <fullName evidence="3">DUF2971 domain-containing protein</fullName>
    </recommendedName>
</protein>
<evidence type="ECO:0000313" key="1">
    <source>
        <dbReference type="EMBL" id="KJD35783.1"/>
    </source>
</evidence>
<dbReference type="Proteomes" id="UP000032578">
    <property type="component" value="Unassembled WGS sequence"/>
</dbReference>
<dbReference type="Pfam" id="PF11185">
    <property type="entry name" value="DUF2971"/>
    <property type="match status" value="1"/>
</dbReference>